<protein>
    <recommendedName>
        <fullName evidence="1">Bacteriophage T5 Orf172 DNA-binding domain-containing protein</fullName>
    </recommendedName>
</protein>
<dbReference type="Proteomes" id="UP000559256">
    <property type="component" value="Unassembled WGS sequence"/>
</dbReference>
<name>A0A8H5EZW4_9AGAR</name>
<accession>A0A8H5EZW4</accession>
<organism evidence="2 3">
    <name type="scientific">Tetrapyrgos nigripes</name>
    <dbReference type="NCBI Taxonomy" id="182062"/>
    <lineage>
        <taxon>Eukaryota</taxon>
        <taxon>Fungi</taxon>
        <taxon>Dikarya</taxon>
        <taxon>Basidiomycota</taxon>
        <taxon>Agaricomycotina</taxon>
        <taxon>Agaricomycetes</taxon>
        <taxon>Agaricomycetidae</taxon>
        <taxon>Agaricales</taxon>
        <taxon>Marasmiineae</taxon>
        <taxon>Marasmiaceae</taxon>
        <taxon>Tetrapyrgos</taxon>
    </lineage>
</organism>
<dbReference type="OrthoDB" id="3014702at2759"/>
<feature type="domain" description="Bacteriophage T5 Orf172 DNA-binding" evidence="1">
    <location>
        <begin position="68"/>
        <end position="151"/>
    </location>
</feature>
<gene>
    <name evidence="2" type="ORF">D9758_018672</name>
</gene>
<dbReference type="Pfam" id="PF10544">
    <property type="entry name" value="T5orf172"/>
    <property type="match status" value="1"/>
</dbReference>
<sequence>MVRWPTFPSFGKCHVGTQCGLSLLRIDQVSSTALASEPRPVKSNTTMARRQIIPPGARHAKLSLYALATNNPKAFKIGLTTRAFSQCAREWARQCPSEGFQLIYRVNIRRRHLRIAERNAHRKMRTISIPTYRKPCKDCGRVHRELFQLAHAVDNIQGFKVVSRLLRKLGRQYGP</sequence>
<reference evidence="2 3" key="1">
    <citation type="journal article" date="2020" name="ISME J.">
        <title>Uncovering the hidden diversity of litter-decomposition mechanisms in mushroom-forming fungi.</title>
        <authorList>
            <person name="Floudas D."/>
            <person name="Bentzer J."/>
            <person name="Ahren D."/>
            <person name="Johansson T."/>
            <person name="Persson P."/>
            <person name="Tunlid A."/>
        </authorList>
    </citation>
    <scope>NUCLEOTIDE SEQUENCE [LARGE SCALE GENOMIC DNA]</scope>
    <source>
        <strain evidence="2 3">CBS 291.85</strain>
    </source>
</reference>
<dbReference type="InterPro" id="IPR018306">
    <property type="entry name" value="Phage_T5_Orf172_DNA-bd"/>
</dbReference>
<proteinExistence type="predicted"/>
<evidence type="ECO:0000313" key="3">
    <source>
        <dbReference type="Proteomes" id="UP000559256"/>
    </source>
</evidence>
<keyword evidence="3" id="KW-1185">Reference proteome</keyword>
<evidence type="ECO:0000259" key="1">
    <source>
        <dbReference type="Pfam" id="PF10544"/>
    </source>
</evidence>
<evidence type="ECO:0000313" key="2">
    <source>
        <dbReference type="EMBL" id="KAF5318372.1"/>
    </source>
</evidence>
<dbReference type="AlphaFoldDB" id="A0A8H5EZW4"/>
<comment type="caution">
    <text evidence="2">The sequence shown here is derived from an EMBL/GenBank/DDBJ whole genome shotgun (WGS) entry which is preliminary data.</text>
</comment>
<dbReference type="EMBL" id="JAACJM010000447">
    <property type="protein sequence ID" value="KAF5318372.1"/>
    <property type="molecule type" value="Genomic_DNA"/>
</dbReference>